<keyword evidence="2" id="KW-1185">Reference proteome</keyword>
<accession>A0AAN8N3H4</accession>
<reference evidence="1 2" key="1">
    <citation type="submission" date="2019-10" db="EMBL/GenBank/DDBJ databases">
        <authorList>
            <person name="Palmer J.M."/>
        </authorList>
    </citation>
    <scope>NUCLEOTIDE SEQUENCE [LARGE SCALE GENOMIC DNA]</scope>
    <source>
        <strain evidence="1 2">TWF506</strain>
    </source>
</reference>
<dbReference type="EMBL" id="JAVHJM010000013">
    <property type="protein sequence ID" value="KAK6499362.1"/>
    <property type="molecule type" value="Genomic_DNA"/>
</dbReference>
<name>A0AAN8N3H4_9PEZI</name>
<proteinExistence type="predicted"/>
<protein>
    <recommendedName>
        <fullName evidence="3">F-box domain-containing protein</fullName>
    </recommendedName>
</protein>
<sequence>MTSFIFGSDASMDGLEFSHICRVPVNHIELRNARTGHLVLYAGMQRSGQITNYYHSPLSADSIQRVRAKYLPIEPAHMSYRVPVVINALGEPLKLAPTPSTGQKQETRLAKISRELFDEITSYLGASDLVALSQTCVDFFHTIAYDQKIWYNRFLDVNKPKAGEVAFKLDLAFSLIFRTLIWVCGRKQWFYPEDGAANDHELIFCWVKEFDNKRFYYRYVVDILQLKDWWLEADSCHYCLTQKGVHRIFDGTKAVSRACQTCILERFGYDHIAPFHLCIHHTEYTRLDWEDNLVAWLQHGYLKPGMVLQHILGNDDVKYLIERGYIIGCSPGEFRCNRPPAFFPERSLPDQIETNPCDLLIVPLLPADYNCYQPQAPLGIEASPGNVLVVPPPVDYDCYQPLTPLDLQLHRQRMRQIRDQAANW</sequence>
<gene>
    <name evidence="1" type="ORF">TWF506_003990</name>
</gene>
<evidence type="ECO:0008006" key="3">
    <source>
        <dbReference type="Google" id="ProtNLM"/>
    </source>
</evidence>
<dbReference type="Gene3D" id="1.20.1280.50">
    <property type="match status" value="1"/>
</dbReference>
<dbReference type="InterPro" id="IPR036047">
    <property type="entry name" value="F-box-like_dom_sf"/>
</dbReference>
<evidence type="ECO:0000313" key="2">
    <source>
        <dbReference type="Proteomes" id="UP001307849"/>
    </source>
</evidence>
<dbReference type="SUPFAM" id="SSF81383">
    <property type="entry name" value="F-box domain"/>
    <property type="match status" value="1"/>
</dbReference>
<evidence type="ECO:0000313" key="1">
    <source>
        <dbReference type="EMBL" id="KAK6499362.1"/>
    </source>
</evidence>
<organism evidence="1 2">
    <name type="scientific">Arthrobotrys conoides</name>
    <dbReference type="NCBI Taxonomy" id="74498"/>
    <lineage>
        <taxon>Eukaryota</taxon>
        <taxon>Fungi</taxon>
        <taxon>Dikarya</taxon>
        <taxon>Ascomycota</taxon>
        <taxon>Pezizomycotina</taxon>
        <taxon>Orbiliomycetes</taxon>
        <taxon>Orbiliales</taxon>
        <taxon>Orbiliaceae</taxon>
        <taxon>Arthrobotrys</taxon>
    </lineage>
</organism>
<dbReference type="Proteomes" id="UP001307849">
    <property type="component" value="Unassembled WGS sequence"/>
</dbReference>
<dbReference type="AlphaFoldDB" id="A0AAN8N3H4"/>
<comment type="caution">
    <text evidence="1">The sequence shown here is derived from an EMBL/GenBank/DDBJ whole genome shotgun (WGS) entry which is preliminary data.</text>
</comment>